<accession>A0A671YB15</accession>
<evidence type="ECO:0000313" key="1">
    <source>
        <dbReference type="Ensembl" id="ENSSAUP00010059588.1"/>
    </source>
</evidence>
<reference evidence="1" key="3">
    <citation type="submission" date="2025-09" db="UniProtKB">
        <authorList>
            <consortium name="Ensembl"/>
        </authorList>
    </citation>
    <scope>IDENTIFICATION</scope>
</reference>
<dbReference type="AlphaFoldDB" id="A0A671YB15"/>
<dbReference type="Gene3D" id="1.10.10.60">
    <property type="entry name" value="Homeodomain-like"/>
    <property type="match status" value="1"/>
</dbReference>
<dbReference type="OMA" id="ICLTIAN"/>
<dbReference type="PANTHER" id="PTHR14014">
    <property type="entry name" value="TELOMERE REPEATS-BINDING BOUQUET FORMATION PROTEIN 1"/>
    <property type="match status" value="1"/>
</dbReference>
<proteinExistence type="predicted"/>
<dbReference type="FunCoup" id="A0A671YB15">
    <property type="interactions" value="407"/>
</dbReference>
<reference evidence="1" key="1">
    <citation type="submission" date="2021-04" db="EMBL/GenBank/DDBJ databases">
        <authorList>
            <consortium name="Wellcome Sanger Institute Data Sharing"/>
        </authorList>
    </citation>
    <scope>NUCLEOTIDE SEQUENCE [LARGE SCALE GENOMIC DNA]</scope>
</reference>
<dbReference type="InterPro" id="IPR016024">
    <property type="entry name" value="ARM-type_fold"/>
</dbReference>
<dbReference type="InterPro" id="IPR042359">
    <property type="entry name" value="TERB1"/>
</dbReference>
<dbReference type="InterPro" id="IPR011989">
    <property type="entry name" value="ARM-like"/>
</dbReference>
<dbReference type="SUPFAM" id="SSF48371">
    <property type="entry name" value="ARM repeat"/>
    <property type="match status" value="1"/>
</dbReference>
<dbReference type="Proteomes" id="UP000472265">
    <property type="component" value="Chromosome 8"/>
</dbReference>
<dbReference type="GO" id="GO:0007129">
    <property type="term" value="P:homologous chromosome pairing at meiosis"/>
    <property type="evidence" value="ECO:0007669"/>
    <property type="project" value="TreeGrafter"/>
</dbReference>
<dbReference type="GeneTree" id="ENSGT00390000005075"/>
<dbReference type="PANTHER" id="PTHR14014:SF0">
    <property type="entry name" value="TELOMERE REPEATS-BINDING BOUQUET FORMATION PROTEIN 1"/>
    <property type="match status" value="1"/>
</dbReference>
<dbReference type="InParanoid" id="A0A671YB15"/>
<reference evidence="1" key="2">
    <citation type="submission" date="2025-08" db="UniProtKB">
        <authorList>
            <consortium name="Ensembl"/>
        </authorList>
    </citation>
    <scope>IDENTIFICATION</scope>
</reference>
<dbReference type="GO" id="GO:0070197">
    <property type="term" value="P:meiotic attachment of telomere to nuclear envelope"/>
    <property type="evidence" value="ECO:0007669"/>
    <property type="project" value="InterPro"/>
</dbReference>
<dbReference type="CDD" id="cd11658">
    <property type="entry name" value="SANT_DMAP1_like"/>
    <property type="match status" value="1"/>
</dbReference>
<organism evidence="1 2">
    <name type="scientific">Sparus aurata</name>
    <name type="common">Gilthead sea bream</name>
    <dbReference type="NCBI Taxonomy" id="8175"/>
    <lineage>
        <taxon>Eukaryota</taxon>
        <taxon>Metazoa</taxon>
        <taxon>Chordata</taxon>
        <taxon>Craniata</taxon>
        <taxon>Vertebrata</taxon>
        <taxon>Euteleostomi</taxon>
        <taxon>Actinopterygii</taxon>
        <taxon>Neopterygii</taxon>
        <taxon>Teleostei</taxon>
        <taxon>Neoteleostei</taxon>
        <taxon>Acanthomorphata</taxon>
        <taxon>Eupercaria</taxon>
        <taxon>Spariformes</taxon>
        <taxon>Sparidae</taxon>
        <taxon>Sparus</taxon>
    </lineage>
</organism>
<sequence>MAFKPLGRLESDMDKAVVPIRTDLNLLLECLKFQMKCPDLQKQALLAIHSICEKREDTVDLLREMGGVAFVYNLSKSSIVHSDVKETALFTLGTLAEANVYCKNSLCRKEMFAEVAGLLMKEDIPLTQKRVSVYLLSVLVANNKSGQTLAQTTGCLDILLDLFRVTFPLSTEATLRAANATQTYQLWASVSSALCGCVNNPQNEEGQRICVAVFPIIKSWLQQISLPRTEIFQPICSFIAMTVANNSCVQESFSASGALDTLTLALVRQASAADKSLLSCQLSITISKTLSACITDNAPLASGLAQYGMVSHLFSLLASPHLDPEDRLSVLLTLGHCTEASEEHQSQLVQYGGLPLVITLLTEDTSEEVRKAATFILQTCKQASKSKQSCLYQNGTIPYSLQRKRKDFSPKEVSYLLRGVKTFGSSWNSILWSYPFKPGRTNVDLARKYRQLTVARENLL</sequence>
<keyword evidence="2" id="KW-1185">Reference proteome</keyword>
<dbReference type="Gene3D" id="1.25.10.10">
    <property type="entry name" value="Leucine-rich Repeat Variant"/>
    <property type="match status" value="2"/>
</dbReference>
<name>A0A671YB15_SPAAU</name>
<protein>
    <submittedName>
        <fullName evidence="1">Telomere repeat binding bouquet formation protein 1</fullName>
    </submittedName>
</protein>
<dbReference type="Ensembl" id="ENSSAUT00010062505.1">
    <property type="protein sequence ID" value="ENSSAUP00010059588.1"/>
    <property type="gene ID" value="ENSSAUG00010024208.1"/>
</dbReference>
<evidence type="ECO:0000313" key="2">
    <source>
        <dbReference type="Proteomes" id="UP000472265"/>
    </source>
</evidence>